<evidence type="ECO:0000256" key="13">
    <source>
        <dbReference type="ARBA" id="ARBA00023075"/>
    </source>
</evidence>
<evidence type="ECO:0000256" key="17">
    <source>
        <dbReference type="ARBA" id="ARBA00049551"/>
    </source>
</evidence>
<dbReference type="InterPro" id="IPR001750">
    <property type="entry name" value="ND/Mrp_TM"/>
</dbReference>
<feature type="transmembrane region" description="Helical" evidence="18">
    <location>
        <begin position="420"/>
        <end position="441"/>
    </location>
</feature>
<evidence type="ECO:0000259" key="20">
    <source>
        <dbReference type="Pfam" id="PF06455"/>
    </source>
</evidence>
<keyword evidence="15 18" id="KW-0472">Membrane</keyword>
<evidence type="ECO:0000256" key="14">
    <source>
        <dbReference type="ARBA" id="ARBA00023128"/>
    </source>
</evidence>
<dbReference type="PANTHER" id="PTHR42829:SF2">
    <property type="entry name" value="NADH-UBIQUINONE OXIDOREDUCTASE CHAIN 5"/>
    <property type="match status" value="1"/>
</dbReference>
<dbReference type="InterPro" id="IPR003945">
    <property type="entry name" value="NU5C-like"/>
</dbReference>
<keyword evidence="9" id="KW-1278">Translocase</keyword>
<dbReference type="GO" id="GO:0008137">
    <property type="term" value="F:NADH dehydrogenase (ubiquinone) activity"/>
    <property type="evidence" value="ECO:0007669"/>
    <property type="project" value="UniProtKB-EC"/>
</dbReference>
<feature type="transmembrane region" description="Helical" evidence="18">
    <location>
        <begin position="485"/>
        <end position="505"/>
    </location>
</feature>
<keyword evidence="5" id="KW-0813">Transport</keyword>
<feature type="transmembrane region" description="Helical" evidence="18">
    <location>
        <begin position="298"/>
        <end position="319"/>
    </location>
</feature>
<organism evidence="21">
    <name type="scientific">Oncylocotis sp. PJ-2015</name>
    <dbReference type="NCBI Taxonomy" id="1663423"/>
    <lineage>
        <taxon>Eukaryota</taxon>
        <taxon>Metazoa</taxon>
        <taxon>Ecdysozoa</taxon>
        <taxon>Arthropoda</taxon>
        <taxon>Hexapoda</taxon>
        <taxon>Insecta</taxon>
        <taxon>Pterygota</taxon>
        <taxon>Neoptera</taxon>
        <taxon>Paraneoptera</taxon>
        <taxon>Hemiptera</taxon>
        <taxon>Heteroptera</taxon>
        <taxon>Enicocephalidae</taxon>
        <taxon>Oncylocotis</taxon>
    </lineage>
</organism>
<sequence length="567" mass="67157">MYKFSLYYIWSFILFLLSIIFFIMSIFLLNFNFMILMDWEFLSFNSCNFMMTLILDWISFMFISCVMMISSMVVLYSEIYMEGDKFKIRFLYLVLLFIFSMFMMIISPNLLSILIGWDGLGLVSYCLVIYFQNFKSYNAGMLTILVNRIGDVGILLSIAWMMNFGNWHFIYYMYLWENWMFYMILLLVLAGFTKSAQIPFSSWLPAAMAAPTPVSSLVHSSTLVTAGIYLLIRFNNLLENFNCSFLVFISLMTMFMSGLGANFEFDLKKIIALSTLSQLGLMMSILLLNFPYLAFFHLLTHAFFKALLFMCAGVIIHVMNNSQDIRHMGGMFFQIPFTMSSFMISSFSLCGIPFMSGFYSKDLILEMFLFTGNNFFFFFLFYISVGLTVLYSFRLIYYCFNFNMMGYVIQNYFESKIMSLSMLILVILSITSGSFLMWLIFDNFEVIFLEKKLKLLTLFFIFFGILLGYKNYFNNFYNLFLKNFYIKYMFSYMIFLPMLNTFMIYSKNFNLSMGLFYMMDMGWFEMIISKLIYQIFSFFNKMNQFYEMNNVKLFLFSFILISLVIFI</sequence>
<evidence type="ECO:0000256" key="15">
    <source>
        <dbReference type="ARBA" id="ARBA00023136"/>
    </source>
</evidence>
<proteinExistence type="predicted"/>
<evidence type="ECO:0000256" key="18">
    <source>
        <dbReference type="SAM" id="Phobius"/>
    </source>
</evidence>
<comment type="function">
    <text evidence="1">Core subunit of the mitochondrial membrane respiratory chain NADH dehydrogenase (Complex I) that is believed to belong to the minimal assembly required for catalysis. Complex I functions in the transfer of electrons from NADH to the respiratory chain. The immediate electron acceptor for the enzyme is believed to be ubiquinone.</text>
</comment>
<evidence type="ECO:0000256" key="8">
    <source>
        <dbReference type="ARBA" id="ARBA00022792"/>
    </source>
</evidence>
<evidence type="ECO:0000313" key="21">
    <source>
        <dbReference type="EMBL" id="AKK32538.1"/>
    </source>
</evidence>
<protein>
    <recommendedName>
        <fullName evidence="4">NADH-ubiquinone oxidoreductase chain 5</fullName>
        <ecNumber evidence="3">7.1.1.2</ecNumber>
    </recommendedName>
    <alternativeName>
        <fullName evidence="16">NADH dehydrogenase subunit 5</fullName>
    </alternativeName>
</protein>
<dbReference type="Pfam" id="PF00361">
    <property type="entry name" value="Proton_antipo_M"/>
    <property type="match status" value="1"/>
</dbReference>
<dbReference type="Pfam" id="PF06455">
    <property type="entry name" value="NADH5_C"/>
    <property type="match status" value="1"/>
</dbReference>
<dbReference type="EC" id="7.1.1.2" evidence="3"/>
<feature type="transmembrane region" description="Helical" evidence="18">
    <location>
        <begin position="7"/>
        <end position="29"/>
    </location>
</feature>
<evidence type="ECO:0000256" key="2">
    <source>
        <dbReference type="ARBA" id="ARBA00004448"/>
    </source>
</evidence>
<evidence type="ECO:0000256" key="3">
    <source>
        <dbReference type="ARBA" id="ARBA00012944"/>
    </source>
</evidence>
<feature type="transmembrane region" description="Helical" evidence="18">
    <location>
        <begin position="88"/>
        <end position="106"/>
    </location>
</feature>
<feature type="transmembrane region" description="Helical" evidence="18">
    <location>
        <begin position="375"/>
        <end position="400"/>
    </location>
</feature>
<keyword evidence="14 21" id="KW-0496">Mitochondrion</keyword>
<evidence type="ECO:0000256" key="6">
    <source>
        <dbReference type="ARBA" id="ARBA00022660"/>
    </source>
</evidence>
<feature type="transmembrane region" description="Helical" evidence="18">
    <location>
        <begin position="270"/>
        <end position="292"/>
    </location>
</feature>
<evidence type="ECO:0000256" key="16">
    <source>
        <dbReference type="ARBA" id="ARBA00031027"/>
    </source>
</evidence>
<evidence type="ECO:0000256" key="1">
    <source>
        <dbReference type="ARBA" id="ARBA00003257"/>
    </source>
</evidence>
<evidence type="ECO:0000256" key="9">
    <source>
        <dbReference type="ARBA" id="ARBA00022967"/>
    </source>
</evidence>
<comment type="catalytic activity">
    <reaction evidence="17">
        <text>a ubiquinone + NADH + 5 H(+)(in) = a ubiquinol + NAD(+) + 4 H(+)(out)</text>
        <dbReference type="Rhea" id="RHEA:29091"/>
        <dbReference type="Rhea" id="RHEA-COMP:9565"/>
        <dbReference type="Rhea" id="RHEA-COMP:9566"/>
        <dbReference type="ChEBI" id="CHEBI:15378"/>
        <dbReference type="ChEBI" id="CHEBI:16389"/>
        <dbReference type="ChEBI" id="CHEBI:17976"/>
        <dbReference type="ChEBI" id="CHEBI:57540"/>
        <dbReference type="ChEBI" id="CHEBI:57945"/>
        <dbReference type="EC" id="7.1.1.2"/>
    </reaction>
</comment>
<feature type="transmembrane region" description="Helical" evidence="18">
    <location>
        <begin position="511"/>
        <end position="533"/>
    </location>
</feature>
<evidence type="ECO:0000256" key="5">
    <source>
        <dbReference type="ARBA" id="ARBA00022448"/>
    </source>
</evidence>
<feature type="transmembrane region" description="Helical" evidence="18">
    <location>
        <begin position="545"/>
        <end position="566"/>
    </location>
</feature>
<dbReference type="PRINTS" id="PR01434">
    <property type="entry name" value="NADHDHGNASE5"/>
</dbReference>
<feature type="transmembrane region" description="Helical" evidence="18">
    <location>
        <begin position="331"/>
        <end position="355"/>
    </location>
</feature>
<name>A0A342D261_9HEMI</name>
<evidence type="ECO:0000256" key="7">
    <source>
        <dbReference type="ARBA" id="ARBA00022692"/>
    </source>
</evidence>
<evidence type="ECO:0000256" key="12">
    <source>
        <dbReference type="ARBA" id="ARBA00023027"/>
    </source>
</evidence>
<dbReference type="GO" id="GO:0015990">
    <property type="term" value="P:electron transport coupled proton transport"/>
    <property type="evidence" value="ECO:0007669"/>
    <property type="project" value="TreeGrafter"/>
</dbReference>
<evidence type="ECO:0000256" key="10">
    <source>
        <dbReference type="ARBA" id="ARBA00022982"/>
    </source>
</evidence>
<keyword evidence="7 18" id="KW-0812">Transmembrane</keyword>
<keyword evidence="13" id="KW-0830">Ubiquinone</keyword>
<feature type="transmembrane region" description="Helical" evidence="18">
    <location>
        <begin position="453"/>
        <end position="473"/>
    </location>
</feature>
<dbReference type="InterPro" id="IPR010934">
    <property type="entry name" value="NADH_DH_su5_C"/>
</dbReference>
<dbReference type="AlphaFoldDB" id="A0A342D261"/>
<dbReference type="GO" id="GO:0003954">
    <property type="term" value="F:NADH dehydrogenase activity"/>
    <property type="evidence" value="ECO:0007669"/>
    <property type="project" value="TreeGrafter"/>
</dbReference>
<keyword evidence="10" id="KW-0249">Electron transport</keyword>
<feature type="transmembrane region" description="Helical" evidence="18">
    <location>
        <begin position="49"/>
        <end position="76"/>
    </location>
</feature>
<evidence type="ECO:0000256" key="4">
    <source>
        <dbReference type="ARBA" id="ARBA00021096"/>
    </source>
</evidence>
<comment type="subcellular location">
    <subcellularLocation>
        <location evidence="2">Mitochondrion inner membrane</location>
        <topology evidence="2">Multi-pass membrane protein</topology>
    </subcellularLocation>
</comment>
<feature type="domain" description="NADH dehydrogenase subunit 5 C-terminal" evidence="20">
    <location>
        <begin position="391"/>
        <end position="567"/>
    </location>
</feature>
<dbReference type="GO" id="GO:0042773">
    <property type="term" value="P:ATP synthesis coupled electron transport"/>
    <property type="evidence" value="ECO:0007669"/>
    <property type="project" value="InterPro"/>
</dbReference>
<evidence type="ECO:0000256" key="11">
    <source>
        <dbReference type="ARBA" id="ARBA00022989"/>
    </source>
</evidence>
<reference evidence="21" key="1">
    <citation type="journal article" date="2017" name="Proc. R. Soc. B">
        <title>Mitochondrial phylogenomics of Hemiptera reveals adaptive innovations driving the diversification of true bugs.</title>
        <authorList>
            <person name="Li H."/>
            <person name="Leavengood J.M.Jr."/>
            <person name="Chapman E.G."/>
            <person name="Burkhardt D."/>
            <person name="Song F."/>
            <person name="Jiang P."/>
            <person name="Liu J."/>
            <person name="Zhou X."/>
            <person name="Cai W."/>
        </authorList>
    </citation>
    <scope>NUCLEOTIDE SEQUENCE</scope>
</reference>
<feature type="transmembrane region" description="Helical" evidence="18">
    <location>
        <begin position="244"/>
        <end position="263"/>
    </location>
</feature>
<keyword evidence="11 18" id="KW-1133">Transmembrane helix</keyword>
<accession>A0A342D261</accession>
<keyword evidence="8" id="KW-0999">Mitochondrion inner membrane</keyword>
<keyword evidence="12" id="KW-0520">NAD</keyword>
<feature type="transmembrane region" description="Helical" evidence="18">
    <location>
        <begin position="208"/>
        <end position="232"/>
    </location>
</feature>
<gene>
    <name evidence="21" type="primary">ND5</name>
</gene>
<feature type="domain" description="NADH:quinone oxidoreductase/Mrp antiporter transmembrane" evidence="19">
    <location>
        <begin position="107"/>
        <end position="384"/>
    </location>
</feature>
<evidence type="ECO:0000259" key="19">
    <source>
        <dbReference type="Pfam" id="PF00361"/>
    </source>
</evidence>
<geneLocation type="mitochondrion" evidence="21"/>
<feature type="transmembrane region" description="Helical" evidence="18">
    <location>
        <begin position="112"/>
        <end position="131"/>
    </location>
</feature>
<keyword evidence="6" id="KW-0679">Respiratory chain</keyword>
<dbReference type="GO" id="GO:0005743">
    <property type="term" value="C:mitochondrial inner membrane"/>
    <property type="evidence" value="ECO:0007669"/>
    <property type="project" value="UniProtKB-SubCell"/>
</dbReference>
<dbReference type="EMBL" id="KP406517">
    <property type="protein sequence ID" value="AKK32538.1"/>
    <property type="molecule type" value="Genomic_DNA"/>
</dbReference>
<dbReference type="PANTHER" id="PTHR42829">
    <property type="entry name" value="NADH-UBIQUINONE OXIDOREDUCTASE CHAIN 5"/>
    <property type="match status" value="1"/>
</dbReference>
<feature type="transmembrane region" description="Helical" evidence="18">
    <location>
        <begin position="179"/>
        <end position="196"/>
    </location>
</feature>
<dbReference type="PRINTS" id="PR01435">
    <property type="entry name" value="NPOXDRDTASE5"/>
</dbReference>